<dbReference type="OrthoDB" id="3070473at2759"/>
<evidence type="ECO:0000313" key="3">
    <source>
        <dbReference type="EMBL" id="KAF5324929.1"/>
    </source>
</evidence>
<dbReference type="PANTHER" id="PTHR38248:SF2">
    <property type="entry name" value="FUNK1 11"/>
    <property type="match status" value="1"/>
</dbReference>
<dbReference type="PANTHER" id="PTHR38248">
    <property type="entry name" value="FUNK1 6"/>
    <property type="match status" value="1"/>
</dbReference>
<dbReference type="InterPro" id="IPR040976">
    <property type="entry name" value="Pkinase_fungal"/>
</dbReference>
<feature type="compositionally biased region" description="Basic and acidic residues" evidence="1">
    <location>
        <begin position="837"/>
        <end position="849"/>
    </location>
</feature>
<reference evidence="3 4" key="1">
    <citation type="journal article" date="2020" name="ISME J.">
        <title>Uncovering the hidden diversity of litter-decomposition mechanisms in mushroom-forming fungi.</title>
        <authorList>
            <person name="Floudas D."/>
            <person name="Bentzer J."/>
            <person name="Ahren D."/>
            <person name="Johansson T."/>
            <person name="Persson P."/>
            <person name="Tunlid A."/>
        </authorList>
    </citation>
    <scope>NUCLEOTIDE SEQUENCE [LARGE SCALE GENOMIC DNA]</scope>
    <source>
        <strain evidence="3 4">CBS 175.51</strain>
    </source>
</reference>
<dbReference type="Gene3D" id="1.10.510.10">
    <property type="entry name" value="Transferase(Phosphotransferase) domain 1"/>
    <property type="match status" value="1"/>
</dbReference>
<name>A0A8H5F5X2_9AGAR</name>
<dbReference type="AlphaFoldDB" id="A0A8H5F5X2"/>
<accession>A0A8H5F5X2</accession>
<dbReference type="Proteomes" id="UP000541558">
    <property type="component" value="Unassembled WGS sequence"/>
</dbReference>
<sequence>MASTSGNTVPADSGTPPPKSQLPAMATPKHNSQVPEINSSQFHIDPYVRRLLNTEVLRYEPGSINRWLHDGLSRLNAIRPADAEFPLPENGVLALAKVEAELGPCLHSIVELMEKDTSKERMDTINTELTSYATAAESERNKHFVKAANTAFELLQSHTIHESSIPPAFDDPNSVVFMRHDSVPIESTQGSHGKAHYQRPDVILAYRQHIEALFPEPLTTEDLLKAVTDEPPSSLEWSEGLLFVERKLDSRRKIIRPQRYTSDILVEIEIPDQNALWEEIQEVSQETSDLGDARLIALSMASSSQPRTSNGQDDLQEGEDKKRSASDAGLDSCGAERKKAKTKFMKKLDRVLVANNMRYRDPTKQHAAVQLANYAAETMTRTFGRNHALGLMLTGSMLNVWRFDREGDLIQMTGFDIFEDFPTFLLFLFVIQRFTPADWGYLPRFDDLNRRAISKVEAEKLATVAAAKAINKTGQQVPDAADVAERTRKIMEEDSIRTMDLTDIMVSPYKPSSGTATFKGTKGDEIPTKFGLSGRATGVKGGELVVSPDGDGGKEVSNREVVLKLSWGEVGRNREKVIIDKARQAFEGKEFAEGGDPCDYLPEILGEKVFEDFDTDIVRKAILEDYEAYRAKRPFARRYPVLVMLPKYEPIRVITSMHAATQVSLFIALIYCHAMLWSVGIEHGDISESNLMYEESTGRPKLCDYDLSHIRGDYRPSEHLNPGTWAFMAGDLLTAEAMEGKVTRLYRHDFESFLAVLVWISLRYNNGERVPCPRLDGWAQGDFRRCYAYREDTYTSISFGHFDCPDWLSSDMWYGIKMLVHDFKRILTTRDIAKGKVREQERMKSKSEESLAGAQTPEAPKKVDFLPDRGFLSNEGFFFRPRGGASVPVETPTVWKEEDEESLAALKKDVESYDDVRFVNKAASMMELFKFNRSIGPYFTTLLQDNLKVANVSA</sequence>
<dbReference type="EMBL" id="JAACJK010000164">
    <property type="protein sequence ID" value="KAF5324929.1"/>
    <property type="molecule type" value="Genomic_DNA"/>
</dbReference>
<dbReference type="Pfam" id="PF17667">
    <property type="entry name" value="Pkinase_fungal"/>
    <property type="match status" value="2"/>
</dbReference>
<dbReference type="InterPro" id="IPR011009">
    <property type="entry name" value="Kinase-like_dom_sf"/>
</dbReference>
<feature type="compositionally biased region" description="Polar residues" evidence="1">
    <location>
        <begin position="301"/>
        <end position="313"/>
    </location>
</feature>
<comment type="caution">
    <text evidence="3">The sequence shown here is derived from an EMBL/GenBank/DDBJ whole genome shotgun (WGS) entry which is preliminary data.</text>
</comment>
<evidence type="ECO:0000313" key="4">
    <source>
        <dbReference type="Proteomes" id="UP000541558"/>
    </source>
</evidence>
<evidence type="ECO:0000256" key="1">
    <source>
        <dbReference type="SAM" id="MobiDB-lite"/>
    </source>
</evidence>
<feature type="domain" description="Fungal-type protein kinase" evidence="2">
    <location>
        <begin position="637"/>
        <end position="760"/>
    </location>
</feature>
<feature type="region of interest" description="Disordered" evidence="1">
    <location>
        <begin position="837"/>
        <end position="864"/>
    </location>
</feature>
<feature type="region of interest" description="Disordered" evidence="1">
    <location>
        <begin position="301"/>
        <end position="334"/>
    </location>
</feature>
<proteinExistence type="predicted"/>
<evidence type="ECO:0000259" key="2">
    <source>
        <dbReference type="Pfam" id="PF17667"/>
    </source>
</evidence>
<dbReference type="SUPFAM" id="SSF56112">
    <property type="entry name" value="Protein kinase-like (PK-like)"/>
    <property type="match status" value="1"/>
</dbReference>
<feature type="compositionally biased region" description="Polar residues" evidence="1">
    <location>
        <begin position="1"/>
        <end position="10"/>
    </location>
</feature>
<feature type="region of interest" description="Disordered" evidence="1">
    <location>
        <begin position="1"/>
        <end position="33"/>
    </location>
</feature>
<gene>
    <name evidence="3" type="ORF">D9611_004118</name>
</gene>
<feature type="domain" description="Fungal-type protein kinase" evidence="2">
    <location>
        <begin position="339"/>
        <end position="451"/>
    </location>
</feature>
<protein>
    <recommendedName>
        <fullName evidence="2">Fungal-type protein kinase domain-containing protein</fullName>
    </recommendedName>
</protein>
<keyword evidence="4" id="KW-1185">Reference proteome</keyword>
<organism evidence="3 4">
    <name type="scientific">Ephemerocybe angulata</name>
    <dbReference type="NCBI Taxonomy" id="980116"/>
    <lineage>
        <taxon>Eukaryota</taxon>
        <taxon>Fungi</taxon>
        <taxon>Dikarya</taxon>
        <taxon>Basidiomycota</taxon>
        <taxon>Agaricomycotina</taxon>
        <taxon>Agaricomycetes</taxon>
        <taxon>Agaricomycetidae</taxon>
        <taxon>Agaricales</taxon>
        <taxon>Agaricineae</taxon>
        <taxon>Psathyrellaceae</taxon>
        <taxon>Ephemerocybe</taxon>
    </lineage>
</organism>